<dbReference type="InterPro" id="IPR012000">
    <property type="entry name" value="Thiamin_PyroP_enz_cen_dom"/>
</dbReference>
<evidence type="ECO:0000259" key="6">
    <source>
        <dbReference type="Pfam" id="PF02776"/>
    </source>
</evidence>
<dbReference type="OrthoDB" id="4959782at2"/>
<dbReference type="InterPro" id="IPR012001">
    <property type="entry name" value="Thiamin_PyroP_enz_TPP-bd_dom"/>
</dbReference>
<name>A0A5C8ZEP4_9ACTN</name>
<dbReference type="InterPro" id="IPR047212">
    <property type="entry name" value="TPP_POXB-like"/>
</dbReference>
<comment type="similarity">
    <text evidence="1 3">Belongs to the TPP enzyme family.</text>
</comment>
<dbReference type="Pfam" id="PF02775">
    <property type="entry name" value="TPP_enzyme_C"/>
    <property type="match status" value="1"/>
</dbReference>
<feature type="domain" description="Thiamine pyrophosphate enzyme N-terminal TPP-binding" evidence="6">
    <location>
        <begin position="4"/>
        <end position="123"/>
    </location>
</feature>
<dbReference type="RefSeq" id="WP_147926729.1">
    <property type="nucleotide sequence ID" value="NZ_VKAC01000007.1"/>
</dbReference>
<protein>
    <submittedName>
        <fullName evidence="7">Ubiquinone-dependent pyruvate dehydrogenase</fullName>
    </submittedName>
</protein>
<dbReference type="EMBL" id="VKAC01000007">
    <property type="protein sequence ID" value="TXR55673.1"/>
    <property type="molecule type" value="Genomic_DNA"/>
</dbReference>
<dbReference type="PANTHER" id="PTHR42981:SF2">
    <property type="entry name" value="PYRUVATE DEHYDROGENASE [UBIQUINONE]"/>
    <property type="match status" value="1"/>
</dbReference>
<evidence type="ECO:0000256" key="3">
    <source>
        <dbReference type="RuleBase" id="RU362132"/>
    </source>
</evidence>
<dbReference type="Proteomes" id="UP000321234">
    <property type="component" value="Unassembled WGS sequence"/>
</dbReference>
<dbReference type="Pfam" id="PF02776">
    <property type="entry name" value="TPP_enzyme_N"/>
    <property type="match status" value="1"/>
</dbReference>
<gene>
    <name evidence="7" type="ORF">FMM08_12590</name>
</gene>
<organism evidence="7 8">
    <name type="scientific">Quadrisphaera setariae</name>
    <dbReference type="NCBI Taxonomy" id="2593304"/>
    <lineage>
        <taxon>Bacteria</taxon>
        <taxon>Bacillati</taxon>
        <taxon>Actinomycetota</taxon>
        <taxon>Actinomycetes</taxon>
        <taxon>Kineosporiales</taxon>
        <taxon>Kineosporiaceae</taxon>
        <taxon>Quadrisphaera</taxon>
    </lineage>
</organism>
<keyword evidence="8" id="KW-1185">Reference proteome</keyword>
<keyword evidence="2 3" id="KW-0786">Thiamine pyrophosphate</keyword>
<dbReference type="Pfam" id="PF00205">
    <property type="entry name" value="TPP_enzyme_M"/>
    <property type="match status" value="1"/>
</dbReference>
<dbReference type="AlphaFoldDB" id="A0A5C8ZEP4"/>
<proteinExistence type="inferred from homology"/>
<keyword evidence="7" id="KW-0830">Ubiquinone</keyword>
<dbReference type="Gene3D" id="3.40.50.1220">
    <property type="entry name" value="TPP-binding domain"/>
    <property type="match status" value="1"/>
</dbReference>
<evidence type="ECO:0000313" key="8">
    <source>
        <dbReference type="Proteomes" id="UP000321234"/>
    </source>
</evidence>
<dbReference type="GO" id="GO:0030976">
    <property type="term" value="F:thiamine pyrophosphate binding"/>
    <property type="evidence" value="ECO:0007669"/>
    <property type="project" value="InterPro"/>
</dbReference>
<dbReference type="GO" id="GO:0000287">
    <property type="term" value="F:magnesium ion binding"/>
    <property type="evidence" value="ECO:0007669"/>
    <property type="project" value="InterPro"/>
</dbReference>
<dbReference type="InterPro" id="IPR047211">
    <property type="entry name" value="POXB-like"/>
</dbReference>
<feature type="domain" description="Thiamine pyrophosphate enzyme TPP-binding" evidence="5">
    <location>
        <begin position="386"/>
        <end position="532"/>
    </location>
</feature>
<reference evidence="7 8" key="1">
    <citation type="submission" date="2019-07" db="EMBL/GenBank/DDBJ databases">
        <title>Quadrisphaera sp. strain DD2A genome sequencing and assembly.</title>
        <authorList>
            <person name="Kim I."/>
        </authorList>
    </citation>
    <scope>NUCLEOTIDE SEQUENCE [LARGE SCALE GENOMIC DNA]</scope>
    <source>
        <strain evidence="7 8">DD2A</strain>
    </source>
</reference>
<dbReference type="GO" id="GO:0003824">
    <property type="term" value="F:catalytic activity"/>
    <property type="evidence" value="ECO:0007669"/>
    <property type="project" value="InterPro"/>
</dbReference>
<evidence type="ECO:0000256" key="1">
    <source>
        <dbReference type="ARBA" id="ARBA00007812"/>
    </source>
</evidence>
<dbReference type="Gene3D" id="3.40.50.970">
    <property type="match status" value="2"/>
</dbReference>
<evidence type="ECO:0000313" key="7">
    <source>
        <dbReference type="EMBL" id="TXR55673.1"/>
    </source>
</evidence>
<evidence type="ECO:0000259" key="5">
    <source>
        <dbReference type="Pfam" id="PF02775"/>
    </source>
</evidence>
<dbReference type="PROSITE" id="PS00187">
    <property type="entry name" value="TPP_ENZYMES"/>
    <property type="match status" value="1"/>
</dbReference>
<evidence type="ECO:0000259" key="4">
    <source>
        <dbReference type="Pfam" id="PF00205"/>
    </source>
</evidence>
<dbReference type="InterPro" id="IPR029035">
    <property type="entry name" value="DHS-like_NAD/FAD-binding_dom"/>
</dbReference>
<dbReference type="SUPFAM" id="SSF52467">
    <property type="entry name" value="DHS-like NAD/FAD-binding domain"/>
    <property type="match status" value="1"/>
</dbReference>
<comment type="caution">
    <text evidence="7">The sequence shown here is derived from an EMBL/GenBank/DDBJ whole genome shotgun (WGS) entry which is preliminary data.</text>
</comment>
<feature type="domain" description="Thiamine pyrophosphate enzyme central" evidence="4">
    <location>
        <begin position="196"/>
        <end position="323"/>
    </location>
</feature>
<dbReference type="PANTHER" id="PTHR42981">
    <property type="entry name" value="PYRUVATE DEHYDROGENASE [UBIQUINONE]"/>
    <property type="match status" value="1"/>
</dbReference>
<dbReference type="SUPFAM" id="SSF52518">
    <property type="entry name" value="Thiamin diphosphate-binding fold (THDP-binding)"/>
    <property type="match status" value="2"/>
</dbReference>
<dbReference type="InterPro" id="IPR011766">
    <property type="entry name" value="TPP_enzyme_TPP-bd"/>
</dbReference>
<accession>A0A5C8ZEP4</accession>
<dbReference type="InterPro" id="IPR029061">
    <property type="entry name" value="THDP-binding"/>
</dbReference>
<dbReference type="InterPro" id="IPR000399">
    <property type="entry name" value="TPP-bd_CS"/>
</dbReference>
<dbReference type="CDD" id="cd02014">
    <property type="entry name" value="TPP_POX"/>
    <property type="match status" value="1"/>
</dbReference>
<sequence length="582" mass="60883">MSHTAADQLVDLLLHAGVQRVYGIVGDSLNAFSDAVRRRGGAAEGGIDWVHVHNEEAAAFAASAEAQLTGRLAVCAGSCGPGNTHLIQGVMDAHRSGAPVLAIASHIPSSQVGTGFFQETDPKTLFAQAAHYCEEVAHPEQLERLVRLAAQNALGRGGASVLVVSGDVLSAPAAPAKGLGALVTGRPLAVPRPEEVEELAGHVQRSDKVAIFAGIGAAEARDDVIRLAGLLQAPIGHSLRGKDAFGYDNPHDVGMNGLLGYGGCYKALHDADLVLLLGTDFPYEDFLPGARTIQVDLDPARLGRRTPLVQGIAADVGATVRALLERVPQRAQRSFLDEALHRTESAVDGRLAAYTSEDQRGGPLHPELVATVLDELMAEDAVVTADTGMCCTWTARYLTPNGSRRFIGSWVHGSMANALPMAIGAQVSHPGRQVVSFSGDGGLAMLLGELLTVKLHQLPVKTVVFNNSSLGMVRLEMLAAGDPPFETDHDAVDYAAIAAGAGVFSRRVERAEDLRSAVAEVLAHPGPALLDVVTTADAMSMPSHTTVGQAKGFALSLGKMVLAGGISDAVRVARTNVRLARP</sequence>
<evidence type="ECO:0000256" key="2">
    <source>
        <dbReference type="ARBA" id="ARBA00023052"/>
    </source>
</evidence>
<keyword evidence="7" id="KW-0670">Pyruvate</keyword>